<reference evidence="3 4" key="2">
    <citation type="journal article" date="2018" name="New Phytol.">
        <title>High intraspecific genome diversity in the model arbuscular mycorrhizal symbiont Rhizophagus irregularis.</title>
        <authorList>
            <person name="Chen E.C.H."/>
            <person name="Morin E."/>
            <person name="Beaudet D."/>
            <person name="Noel J."/>
            <person name="Yildirir G."/>
            <person name="Ndikumana S."/>
            <person name="Charron P."/>
            <person name="St-Onge C."/>
            <person name="Giorgi J."/>
            <person name="Kruger M."/>
            <person name="Marton T."/>
            <person name="Ropars J."/>
            <person name="Grigoriev I.V."/>
            <person name="Hainaut M."/>
            <person name="Henrissat B."/>
            <person name="Roux C."/>
            <person name="Martin F."/>
            <person name="Corradi N."/>
        </authorList>
    </citation>
    <scope>NUCLEOTIDE SEQUENCE [LARGE SCALE GENOMIC DNA]</scope>
    <source>
        <strain evidence="3 4">DAOM 197198</strain>
    </source>
</reference>
<dbReference type="VEuPathDB" id="FungiDB:RhiirFUN_007673"/>
<organism evidence="3 4">
    <name type="scientific">Rhizophagus irregularis (strain DAOM 181602 / DAOM 197198 / MUCL 43194)</name>
    <name type="common">Arbuscular mycorrhizal fungus</name>
    <name type="synonym">Glomus intraradices</name>
    <dbReference type="NCBI Taxonomy" id="747089"/>
    <lineage>
        <taxon>Eukaryota</taxon>
        <taxon>Fungi</taxon>
        <taxon>Fungi incertae sedis</taxon>
        <taxon>Mucoromycota</taxon>
        <taxon>Glomeromycotina</taxon>
        <taxon>Glomeromycetes</taxon>
        <taxon>Glomerales</taxon>
        <taxon>Glomeraceae</taxon>
        <taxon>Rhizophagus</taxon>
    </lineage>
</organism>
<dbReference type="Gene3D" id="1.10.555.10">
    <property type="entry name" value="Rho GTPase activation protein"/>
    <property type="match status" value="1"/>
</dbReference>
<reference evidence="3 4" key="1">
    <citation type="journal article" date="2013" name="Proc. Natl. Acad. Sci. U.S.A.">
        <title>Genome of an arbuscular mycorrhizal fungus provides insight into the oldest plant symbiosis.</title>
        <authorList>
            <person name="Tisserant E."/>
            <person name="Malbreil M."/>
            <person name="Kuo A."/>
            <person name="Kohler A."/>
            <person name="Symeonidi A."/>
            <person name="Balestrini R."/>
            <person name="Charron P."/>
            <person name="Duensing N."/>
            <person name="Frei Dit Frey N."/>
            <person name="Gianinazzi-Pearson V."/>
            <person name="Gilbert L.B."/>
            <person name="Handa Y."/>
            <person name="Herr J.R."/>
            <person name="Hijri M."/>
            <person name="Koul R."/>
            <person name="Kawaguchi M."/>
            <person name="Krajinski F."/>
            <person name="Lammers P.J."/>
            <person name="Masclaux F.G."/>
            <person name="Murat C."/>
            <person name="Morin E."/>
            <person name="Ndikumana S."/>
            <person name="Pagni M."/>
            <person name="Petitpierre D."/>
            <person name="Requena N."/>
            <person name="Rosikiewicz P."/>
            <person name="Riley R."/>
            <person name="Saito K."/>
            <person name="San Clemente H."/>
            <person name="Shapiro H."/>
            <person name="van Tuinen D."/>
            <person name="Becard G."/>
            <person name="Bonfante P."/>
            <person name="Paszkowski U."/>
            <person name="Shachar-Hill Y.Y."/>
            <person name="Tuskan G.A."/>
            <person name="Young P.W."/>
            <person name="Sanders I.R."/>
            <person name="Henrissat B."/>
            <person name="Rensing S.A."/>
            <person name="Grigoriev I.V."/>
            <person name="Corradi N."/>
            <person name="Roux C."/>
            <person name="Martin F."/>
        </authorList>
    </citation>
    <scope>NUCLEOTIDE SEQUENCE [LARGE SCALE GENOMIC DNA]</scope>
    <source>
        <strain evidence="3 4">DAOM 197198</strain>
    </source>
</reference>
<dbReference type="PANTHER" id="PTHR28093">
    <property type="entry name" value="MORPHOGENESIS-RELATED PROTEIN MSB1"/>
    <property type="match status" value="1"/>
</dbReference>
<proteinExistence type="predicted"/>
<dbReference type="InterPro" id="IPR008936">
    <property type="entry name" value="Rho_GTPase_activation_prot"/>
</dbReference>
<dbReference type="Pfam" id="PF08101">
    <property type="entry name" value="Msb1-Mug8_dom"/>
    <property type="match status" value="1"/>
</dbReference>
<comment type="caution">
    <text evidence="3">The sequence shown here is derived from an EMBL/GenBank/DDBJ whole genome shotgun (WGS) entry which is preliminary data.</text>
</comment>
<dbReference type="PANTHER" id="PTHR28093:SF1">
    <property type="entry name" value="MORPHOGENESIS-RELATED PROTEIN MSB1"/>
    <property type="match status" value="1"/>
</dbReference>
<keyword evidence="4" id="KW-1185">Reference proteome</keyword>
<dbReference type="InterPro" id="IPR037508">
    <property type="entry name" value="Msb1/Mug8"/>
</dbReference>
<evidence type="ECO:0000259" key="2">
    <source>
        <dbReference type="Pfam" id="PF08101"/>
    </source>
</evidence>
<evidence type="ECO:0000313" key="4">
    <source>
        <dbReference type="Proteomes" id="UP000018888"/>
    </source>
</evidence>
<protein>
    <recommendedName>
        <fullName evidence="5">Rho-GAP domain-containing protein</fullName>
    </recommendedName>
</protein>
<dbReference type="GO" id="GO:0007165">
    <property type="term" value="P:signal transduction"/>
    <property type="evidence" value="ECO:0007669"/>
    <property type="project" value="InterPro"/>
</dbReference>
<evidence type="ECO:0000259" key="1">
    <source>
        <dbReference type="Pfam" id="PF00620"/>
    </source>
</evidence>
<accession>A0A2P4Q474</accession>
<dbReference type="SUPFAM" id="SSF48350">
    <property type="entry name" value="GTPase activation domain, GAP"/>
    <property type="match status" value="1"/>
</dbReference>
<dbReference type="InterPro" id="IPR000198">
    <property type="entry name" value="RhoGAP_dom"/>
</dbReference>
<gene>
    <name evidence="3" type="ORF">GLOIN_2v1596508</name>
</gene>
<sequence length="383" mass="44561">MLRGAKHILKKKTHLNNNGNKVSIKKTTTEIKEFGNNVTIEETHWIVKKSAEQIRLRGLSSVNIFKPTRIGDGGDEVKYLLNCLLNENISEFEDEIKNQDLNNIVSAMKWTLRHCNKTIIPYSNYESFDRLEQGINFDVHKGLFSNYFLNSIPNLNRDIVKELFDVCIQITTTTTLSSSISSSSSSSPTLTTHSDINTMNAQKIIKSLAFCLIGSNNSNDDDEKRKIFNNFDDAYKEWIKCSNACLHLFLAYLRELSIEIELPPHLTVLLDNYVELRKKAINDPSVYHQFQHKQQVDNNVVDKSQQEEREIFQSADGLESPERPEMLDNLNRRTIVRTSTRTPIEKNWKDFSRKGFKSFYLEPLWILQFRHFYIKRKKTIIKM</sequence>
<dbReference type="Proteomes" id="UP000018888">
    <property type="component" value="Unassembled WGS sequence"/>
</dbReference>
<dbReference type="Pfam" id="PF00620">
    <property type="entry name" value="RhoGAP"/>
    <property type="match status" value="1"/>
</dbReference>
<dbReference type="EMBL" id="AUPC02000096">
    <property type="protein sequence ID" value="POG72382.1"/>
    <property type="molecule type" value="Genomic_DNA"/>
</dbReference>
<dbReference type="InterPro" id="IPR012965">
    <property type="entry name" value="Msb1/Mug8_dom"/>
</dbReference>
<name>A0A2P4Q474_RHIID</name>
<feature type="domain" description="Meiotically up-regulated protein Msb1/Mug8" evidence="2">
    <location>
        <begin position="189"/>
        <end position="271"/>
    </location>
</feature>
<dbReference type="AlphaFoldDB" id="A0A2P4Q474"/>
<evidence type="ECO:0000313" key="3">
    <source>
        <dbReference type="EMBL" id="POG72382.1"/>
    </source>
</evidence>
<feature type="domain" description="Rho-GAP" evidence="1">
    <location>
        <begin position="46"/>
        <end position="175"/>
    </location>
</feature>
<evidence type="ECO:0008006" key="5">
    <source>
        <dbReference type="Google" id="ProtNLM"/>
    </source>
</evidence>